<accession>A0A4U5Q8Q4</accession>
<protein>
    <submittedName>
        <fullName evidence="1">Uncharacterized protein</fullName>
    </submittedName>
</protein>
<name>A0A4U5Q8Q4_POPAL</name>
<reference evidence="1" key="1">
    <citation type="submission" date="2018-10" db="EMBL/GenBank/DDBJ databases">
        <title>Population genomic analysis revealed the cold adaptation of white poplar.</title>
        <authorList>
            <person name="Liu Y.-J."/>
        </authorList>
    </citation>
    <scope>NUCLEOTIDE SEQUENCE [LARGE SCALE GENOMIC DNA]</scope>
    <source>
        <strain evidence="1">PAL-ZL1</strain>
    </source>
</reference>
<organism evidence="1">
    <name type="scientific">Populus alba</name>
    <name type="common">White poplar</name>
    <dbReference type="NCBI Taxonomy" id="43335"/>
    <lineage>
        <taxon>Eukaryota</taxon>
        <taxon>Viridiplantae</taxon>
        <taxon>Streptophyta</taxon>
        <taxon>Embryophyta</taxon>
        <taxon>Tracheophyta</taxon>
        <taxon>Spermatophyta</taxon>
        <taxon>Magnoliopsida</taxon>
        <taxon>eudicotyledons</taxon>
        <taxon>Gunneridae</taxon>
        <taxon>Pentapetalae</taxon>
        <taxon>rosids</taxon>
        <taxon>fabids</taxon>
        <taxon>Malpighiales</taxon>
        <taxon>Salicaceae</taxon>
        <taxon>Saliceae</taxon>
        <taxon>Populus</taxon>
    </lineage>
</organism>
<gene>
    <name evidence="1" type="ORF">D5086_0000140650</name>
</gene>
<dbReference type="AlphaFoldDB" id="A0A4U5Q8Q4"/>
<dbReference type="EMBL" id="RCHU01000455">
    <property type="protein sequence ID" value="TKS04685.1"/>
    <property type="molecule type" value="Genomic_DNA"/>
</dbReference>
<sequence length="101" mass="11393">MVRKILATLQPLLQEFQDVIPDEIPPGLPPEHFIDFVIRRQAAGILNHSRRRSSLTSMQVKQLLMKVTWYMDSSSKSKLIQKLPTESPTLLLSPSGPVGMI</sequence>
<evidence type="ECO:0000313" key="1">
    <source>
        <dbReference type="EMBL" id="TKS04685.1"/>
    </source>
</evidence>
<comment type="caution">
    <text evidence="1">The sequence shown here is derived from an EMBL/GenBank/DDBJ whole genome shotgun (WGS) entry which is preliminary data.</text>
</comment>
<proteinExistence type="predicted"/>